<evidence type="ECO:0000313" key="27">
    <source>
        <dbReference type="Proteomes" id="UP000290572"/>
    </source>
</evidence>
<dbReference type="PRINTS" id="PR00604">
    <property type="entry name" value="CYTCHRMECIAB"/>
</dbReference>
<name>A0A498N0P2_LABRO</name>
<comment type="subcellular location">
    <subcellularLocation>
        <location evidence="2">Cell membrane</location>
    </subcellularLocation>
    <subcellularLocation>
        <location evidence="3">Cytoplasm</location>
        <location evidence="3">Cytosol</location>
    </subcellularLocation>
    <subcellularLocation>
        <location evidence="5">Endoplasmic reticulum membrane</location>
    </subcellularLocation>
    <subcellularLocation>
        <location evidence="4">Mitochondrion intermembrane space</location>
    </subcellularLocation>
</comment>
<dbReference type="InterPro" id="IPR011993">
    <property type="entry name" value="PH-like_dom_sf"/>
</dbReference>
<feature type="region of interest" description="Disordered" evidence="23">
    <location>
        <begin position="259"/>
        <end position="278"/>
    </location>
</feature>
<evidence type="ECO:0000256" key="23">
    <source>
        <dbReference type="SAM" id="MobiDB-lite"/>
    </source>
</evidence>
<evidence type="ECO:0000256" key="15">
    <source>
        <dbReference type="ARBA" id="ARBA00022982"/>
    </source>
</evidence>
<evidence type="ECO:0000256" key="5">
    <source>
        <dbReference type="ARBA" id="ARBA00004586"/>
    </source>
</evidence>
<dbReference type="InterPro" id="IPR018494">
    <property type="entry name" value="Oxysterol-bd_CS"/>
</dbReference>
<dbReference type="GO" id="GO:0005789">
    <property type="term" value="C:endoplasmic reticulum membrane"/>
    <property type="evidence" value="ECO:0007669"/>
    <property type="project" value="UniProtKB-SubCell"/>
</dbReference>
<keyword evidence="13 20" id="KW-0479">Metal-binding</keyword>
<feature type="region of interest" description="Disordered" evidence="23">
    <location>
        <begin position="218"/>
        <end position="250"/>
    </location>
</feature>
<feature type="domain" description="PH" evidence="24">
    <location>
        <begin position="119"/>
        <end position="214"/>
    </location>
</feature>
<evidence type="ECO:0000313" key="26">
    <source>
        <dbReference type="EMBL" id="RXN26341.1"/>
    </source>
</evidence>
<feature type="compositionally biased region" description="Polar residues" evidence="23">
    <location>
        <begin position="327"/>
        <end position="336"/>
    </location>
</feature>
<comment type="similarity">
    <text evidence="6">Belongs to the cytochrome c family.</text>
</comment>
<keyword evidence="9" id="KW-1003">Cell membrane</keyword>
<dbReference type="AlphaFoldDB" id="A0A498N0P2"/>
<evidence type="ECO:0000256" key="19">
    <source>
        <dbReference type="ARBA" id="ARBA00023136"/>
    </source>
</evidence>
<evidence type="ECO:0000256" key="14">
    <source>
        <dbReference type="ARBA" id="ARBA00022824"/>
    </source>
</evidence>
<evidence type="ECO:0000256" key="18">
    <source>
        <dbReference type="ARBA" id="ARBA00023121"/>
    </source>
</evidence>
<dbReference type="PROSITE" id="PS50003">
    <property type="entry name" value="PH_DOMAIN"/>
    <property type="match status" value="1"/>
</dbReference>
<dbReference type="GO" id="GO:0046872">
    <property type="term" value="F:metal ion binding"/>
    <property type="evidence" value="ECO:0007669"/>
    <property type="project" value="UniProtKB-KW"/>
</dbReference>
<dbReference type="Pfam" id="PF00034">
    <property type="entry name" value="Cytochrom_C"/>
    <property type="match status" value="1"/>
</dbReference>
<keyword evidence="15" id="KW-0249">Electron transport</keyword>
<evidence type="ECO:0000256" key="6">
    <source>
        <dbReference type="ARBA" id="ARBA00006488"/>
    </source>
</evidence>
<keyword evidence="12 20" id="KW-0349">Heme</keyword>
<dbReference type="InterPro" id="IPR002327">
    <property type="entry name" value="Cyt_c_1A/1B"/>
</dbReference>
<feature type="region of interest" description="Disordered" evidence="23">
    <location>
        <begin position="1131"/>
        <end position="1162"/>
    </location>
</feature>
<evidence type="ECO:0000256" key="16">
    <source>
        <dbReference type="ARBA" id="ARBA00023004"/>
    </source>
</evidence>
<keyword evidence="11" id="KW-0597">Phosphoprotein</keyword>
<dbReference type="Gene3D" id="1.10.760.10">
    <property type="entry name" value="Cytochrome c-like domain"/>
    <property type="match status" value="1"/>
</dbReference>
<evidence type="ECO:0000259" key="25">
    <source>
        <dbReference type="PROSITE" id="PS51007"/>
    </source>
</evidence>
<dbReference type="CDD" id="cd13287">
    <property type="entry name" value="PH_ORP3_ORP6_ORP7"/>
    <property type="match status" value="1"/>
</dbReference>
<evidence type="ECO:0000256" key="8">
    <source>
        <dbReference type="ARBA" id="ARBA00022448"/>
    </source>
</evidence>
<evidence type="ECO:0000256" key="13">
    <source>
        <dbReference type="ARBA" id="ARBA00022723"/>
    </source>
</evidence>
<feature type="compositionally biased region" description="Basic and acidic residues" evidence="23">
    <location>
        <begin position="87"/>
        <end position="101"/>
    </location>
</feature>
<evidence type="ECO:0000256" key="11">
    <source>
        <dbReference type="ARBA" id="ARBA00022553"/>
    </source>
</evidence>
<dbReference type="Pfam" id="PF01237">
    <property type="entry name" value="Oxysterol_BP"/>
    <property type="match status" value="1"/>
</dbReference>
<evidence type="ECO:0000256" key="22">
    <source>
        <dbReference type="RuleBase" id="RU003845"/>
    </source>
</evidence>
<dbReference type="GO" id="GO:0015485">
    <property type="term" value="F:cholesterol binding"/>
    <property type="evidence" value="ECO:0007669"/>
    <property type="project" value="TreeGrafter"/>
</dbReference>
<organism evidence="26 27">
    <name type="scientific">Labeo rohita</name>
    <name type="common">Indian major carp</name>
    <name type="synonym">Cyprinus rohita</name>
    <dbReference type="NCBI Taxonomy" id="84645"/>
    <lineage>
        <taxon>Eukaryota</taxon>
        <taxon>Metazoa</taxon>
        <taxon>Chordata</taxon>
        <taxon>Craniata</taxon>
        <taxon>Vertebrata</taxon>
        <taxon>Euteleostomi</taxon>
        <taxon>Actinopterygii</taxon>
        <taxon>Neopterygii</taxon>
        <taxon>Teleostei</taxon>
        <taxon>Ostariophysi</taxon>
        <taxon>Cypriniformes</taxon>
        <taxon>Cyprinidae</taxon>
        <taxon>Labeoninae</taxon>
        <taxon>Labeonini</taxon>
        <taxon>Labeo</taxon>
    </lineage>
</organism>
<dbReference type="SUPFAM" id="SSF144000">
    <property type="entry name" value="Oxysterol-binding protein-like"/>
    <property type="match status" value="1"/>
</dbReference>
<dbReference type="Gene3D" id="2.40.160.120">
    <property type="match status" value="1"/>
</dbReference>
<comment type="caution">
    <text evidence="26">The sequence shown here is derived from an EMBL/GenBank/DDBJ whole genome shotgun (WGS) entry which is preliminary data.</text>
</comment>
<dbReference type="Gene3D" id="3.30.70.3490">
    <property type="match status" value="1"/>
</dbReference>
<accession>A0A498N0P2</accession>
<dbReference type="SMART" id="SM00233">
    <property type="entry name" value="PH"/>
    <property type="match status" value="1"/>
</dbReference>
<evidence type="ECO:0000256" key="1">
    <source>
        <dbReference type="ARBA" id="ARBA00002555"/>
    </source>
</evidence>
<dbReference type="SUPFAM" id="SSF46626">
    <property type="entry name" value="Cytochrome c"/>
    <property type="match status" value="1"/>
</dbReference>
<protein>
    <recommendedName>
        <fullName evidence="22">Oxysterol-binding protein</fullName>
    </recommendedName>
</protein>
<dbReference type="FunFam" id="2.40.160.120:FF:000001">
    <property type="entry name" value="Oxysterol-binding protein"/>
    <property type="match status" value="1"/>
</dbReference>
<dbReference type="InterPro" id="IPR000648">
    <property type="entry name" value="Oxysterol-bd"/>
</dbReference>
<dbReference type="GO" id="GO:0009055">
    <property type="term" value="F:electron transfer activity"/>
    <property type="evidence" value="ECO:0007669"/>
    <property type="project" value="InterPro"/>
</dbReference>
<feature type="region of interest" description="Disordered" evidence="23">
    <location>
        <begin position="66"/>
        <end position="101"/>
    </location>
</feature>
<dbReference type="Proteomes" id="UP000290572">
    <property type="component" value="Unassembled WGS sequence"/>
</dbReference>
<feature type="compositionally biased region" description="Polar residues" evidence="23">
    <location>
        <begin position="1131"/>
        <end position="1147"/>
    </location>
</feature>
<dbReference type="GO" id="GO:0097038">
    <property type="term" value="C:perinuclear endoplasmic reticulum"/>
    <property type="evidence" value="ECO:0007669"/>
    <property type="project" value="TreeGrafter"/>
</dbReference>
<dbReference type="GO" id="GO:0005886">
    <property type="term" value="C:plasma membrane"/>
    <property type="evidence" value="ECO:0007669"/>
    <property type="project" value="UniProtKB-SubCell"/>
</dbReference>
<keyword evidence="17 22" id="KW-0445">Lipid transport</keyword>
<dbReference type="Gene3D" id="2.30.29.30">
    <property type="entry name" value="Pleckstrin-homology domain (PH domain)/Phosphotyrosine-binding domain (PTB)"/>
    <property type="match status" value="1"/>
</dbReference>
<dbReference type="InterPro" id="IPR009056">
    <property type="entry name" value="Cyt_c-like_dom"/>
</dbReference>
<evidence type="ECO:0000256" key="4">
    <source>
        <dbReference type="ARBA" id="ARBA00004569"/>
    </source>
</evidence>
<evidence type="ECO:0000256" key="10">
    <source>
        <dbReference type="ARBA" id="ARBA00022490"/>
    </source>
</evidence>
<dbReference type="GO" id="GO:0005829">
    <property type="term" value="C:cytosol"/>
    <property type="evidence" value="ECO:0007669"/>
    <property type="project" value="UniProtKB-SubCell"/>
</dbReference>
<dbReference type="GO" id="GO:0031965">
    <property type="term" value="C:nuclear membrane"/>
    <property type="evidence" value="ECO:0007669"/>
    <property type="project" value="TreeGrafter"/>
</dbReference>
<comment type="function">
    <text evidence="1">Electron carrier protein. The oxidized form of the cytochrome c heme group can accept an electron from the heme group of the cytochrome c1 subunit of cytochrome reductase. Cytochrome c then transfers this electron to the cytochrome oxidase complex, the final protein carrier in the mitochondrial electron-transport chain.</text>
</comment>
<keyword evidence="16 20" id="KW-0408">Iron</keyword>
<dbReference type="SUPFAM" id="SSF50729">
    <property type="entry name" value="PH domain-like"/>
    <property type="match status" value="1"/>
</dbReference>
<keyword evidence="19" id="KW-0472">Membrane</keyword>
<comment type="similarity">
    <text evidence="7 21">Belongs to the OSBP family.</text>
</comment>
<dbReference type="InterPro" id="IPR036909">
    <property type="entry name" value="Cyt_c-like_dom_sf"/>
</dbReference>
<keyword evidence="27" id="KW-1185">Reference proteome</keyword>
<feature type="region of interest" description="Disordered" evidence="23">
    <location>
        <begin position="314"/>
        <end position="340"/>
    </location>
</feature>
<dbReference type="PANTHER" id="PTHR10972">
    <property type="entry name" value="OXYSTEROL-BINDING PROTEIN-RELATED"/>
    <property type="match status" value="1"/>
</dbReference>
<sequence length="1195" mass="134473">MGENVEKGKKIFVQKCSQCHTVEAGGKHKVGPNLNGLFGRLTGQAPGYLFTESTVEKVNCKMSTEDQLAPLSPKTSPTTPTTTPFTQRKESNSSSEDNRQDSWELVEDLRGLTGNVQKPEKQEGLMLKKRKWPMKGWHKRYFLLEKGILTYAKTGTDLKKGRLRGRIDVGLSVMAMKKKSMCIDLDTEDSIYHLKAKTRDLFEQWVTQLRHHRMFRQNEIAMEPPERQLQSDPTSNRRQNLDPSASRLHVSHPNLIYSEPVSPDSCLDSPDSPTEASRMQEEFCRLAGTVHSTLRSAYTSLCSERDKVRNTLDCINEKDNSDGSRPLLQQMSSESRGSIPESLSEFFDAKEYLLSGSSSENEVSDDDSYTSDVSDSTSVEFCRNENGSAKEILSNGNSCNAVRCSAVMRRDRLPSARVNESVNLWSILRSNIGKDLSKVAMPVQLNEPLNTLQRLCEEVEYCHLLDTAANTHDAHMRMVYIAAFAISAYACSLTRAGGKPFNPVLGETYECLRPDKGFRFIAEQVSHHPPVSACHCESKNYTFWQDVRWKNKFWGKSMEIVPMGVTHLELPGCGDRYEWSKVTSCIHNILSGQRWIEHYGEMSIKHSTTTGDVSHCKVTFLKSRSGGLNANEVEGVVMDSDGRVIHSLFGKWNEALYLGKPPSATCIWRANPMAEDHEQYYGFTQFAIELNELEEGLKPLLPLTDTRFRPDQRLLEEGDIAGAEEQKERIEVLQRERRRVLQENNMTHSPRFFKRAEDDSWRMFKKATKKLVQQIDPKGALIPASSLNDTKKLELLAVMRKTQKRWFWQNTKYKPTGFKLNDLLEGDPISPVHEEVDFVKFEAEYRNCAAGSVEVGVHAICLNPNGQGTSRLSLSLGALKKEDVDIPNLENLINGRKLDLTKPFFKQSLKKNKAFTLLKERILTTCECSICFIELEKASCKAMFSCSEIYMKGSGKLQYDSKTALRIPPRTVMAYSVIKMTVESDGYIDLSSGLESDDISQNTFPNFSEVDGQWPQMQEGLPLTTLKKALADVHTRFCALADMSAESRSPFLLLLKENLTDRSVLSALVDRLEQLLSSCEAPCFSPNELSENQRKIVDAFTDLLMHKQLEKSEPSASTSLASYNGCPISTSNHSDSPLTSELNGSSSRTDEQNGCHASVSRQNGCSTKASRQSMELTYVMQMLINALEGNASDYF</sequence>
<evidence type="ECO:0000256" key="2">
    <source>
        <dbReference type="ARBA" id="ARBA00004236"/>
    </source>
</evidence>
<dbReference type="STRING" id="84645.A0A498N0P2"/>
<evidence type="ECO:0000256" key="17">
    <source>
        <dbReference type="ARBA" id="ARBA00023055"/>
    </source>
</evidence>
<dbReference type="GO" id="GO:0005758">
    <property type="term" value="C:mitochondrial intermembrane space"/>
    <property type="evidence" value="ECO:0007669"/>
    <property type="project" value="UniProtKB-SubCell"/>
</dbReference>
<dbReference type="PROSITE" id="PS51007">
    <property type="entry name" value="CYTC"/>
    <property type="match status" value="1"/>
</dbReference>
<dbReference type="EMBL" id="QBIY01012241">
    <property type="protein sequence ID" value="RXN26341.1"/>
    <property type="molecule type" value="Genomic_DNA"/>
</dbReference>
<evidence type="ECO:0000256" key="21">
    <source>
        <dbReference type="RuleBase" id="RU003844"/>
    </source>
</evidence>
<dbReference type="GO" id="GO:0120015">
    <property type="term" value="F:sterol transfer activity"/>
    <property type="evidence" value="ECO:0007669"/>
    <property type="project" value="UniProtKB-ARBA"/>
</dbReference>
<evidence type="ECO:0000256" key="3">
    <source>
        <dbReference type="ARBA" id="ARBA00004514"/>
    </source>
</evidence>
<dbReference type="GO" id="GO:0006699">
    <property type="term" value="P:bile acid biosynthetic process"/>
    <property type="evidence" value="ECO:0007669"/>
    <property type="project" value="UniProtKB-ARBA"/>
</dbReference>
<evidence type="ECO:0000256" key="7">
    <source>
        <dbReference type="ARBA" id="ARBA00008842"/>
    </source>
</evidence>
<dbReference type="InterPro" id="IPR041680">
    <property type="entry name" value="PH_8"/>
</dbReference>
<evidence type="ECO:0000256" key="9">
    <source>
        <dbReference type="ARBA" id="ARBA00022475"/>
    </source>
</evidence>
<keyword evidence="8 22" id="KW-0813">Transport</keyword>
<feature type="compositionally biased region" description="Polar residues" evidence="23">
    <location>
        <begin position="228"/>
        <end position="243"/>
    </location>
</feature>
<evidence type="ECO:0000256" key="12">
    <source>
        <dbReference type="ARBA" id="ARBA00022617"/>
    </source>
</evidence>
<dbReference type="Pfam" id="PF15409">
    <property type="entry name" value="PH_8"/>
    <property type="match status" value="1"/>
</dbReference>
<gene>
    <name evidence="26" type="ORF">ROHU_020820</name>
</gene>
<keyword evidence="18" id="KW-0446">Lipid-binding</keyword>
<dbReference type="PANTHER" id="PTHR10972:SF150">
    <property type="entry name" value="OXYSTEROL-BINDING PROTEIN"/>
    <property type="match status" value="1"/>
</dbReference>
<dbReference type="InterPro" id="IPR001849">
    <property type="entry name" value="PH_domain"/>
</dbReference>
<dbReference type="PROSITE" id="PS01013">
    <property type="entry name" value="OSBP"/>
    <property type="match status" value="1"/>
</dbReference>
<keyword evidence="10" id="KW-0963">Cytoplasm</keyword>
<dbReference type="GO" id="GO:0020037">
    <property type="term" value="F:heme binding"/>
    <property type="evidence" value="ECO:0007669"/>
    <property type="project" value="InterPro"/>
</dbReference>
<evidence type="ECO:0000256" key="20">
    <source>
        <dbReference type="PROSITE-ProRule" id="PRU00433"/>
    </source>
</evidence>
<proteinExistence type="inferred from homology"/>
<dbReference type="FunFam" id="2.30.29.30:FF:000011">
    <property type="entry name" value="Oxysterol-binding protein"/>
    <property type="match status" value="1"/>
</dbReference>
<reference evidence="26 27" key="1">
    <citation type="submission" date="2018-03" db="EMBL/GenBank/DDBJ databases">
        <title>Draft genome sequence of Rohu Carp (Labeo rohita).</title>
        <authorList>
            <person name="Das P."/>
            <person name="Kushwaha B."/>
            <person name="Joshi C.G."/>
            <person name="Kumar D."/>
            <person name="Nagpure N.S."/>
            <person name="Sahoo L."/>
            <person name="Das S.P."/>
            <person name="Bit A."/>
            <person name="Patnaik S."/>
            <person name="Meher P.K."/>
            <person name="Jayasankar P."/>
            <person name="Koringa P.G."/>
            <person name="Patel N.V."/>
            <person name="Hinsu A.T."/>
            <person name="Kumar R."/>
            <person name="Pandey M."/>
            <person name="Agarwal S."/>
            <person name="Srivastava S."/>
            <person name="Singh M."/>
            <person name="Iquebal M.A."/>
            <person name="Jaiswal S."/>
            <person name="Angadi U.B."/>
            <person name="Kumar N."/>
            <person name="Raza M."/>
            <person name="Shah T.M."/>
            <person name="Rai A."/>
            <person name="Jena J.K."/>
        </authorList>
    </citation>
    <scope>NUCLEOTIDE SEQUENCE [LARGE SCALE GENOMIC DNA]</scope>
    <source>
        <strain evidence="26">DASCIFA01</strain>
        <tissue evidence="26">Testis</tissue>
    </source>
</reference>
<feature type="compositionally biased region" description="Low complexity" evidence="23">
    <location>
        <begin position="260"/>
        <end position="273"/>
    </location>
</feature>
<feature type="compositionally biased region" description="Low complexity" evidence="23">
    <location>
        <begin position="70"/>
        <end position="86"/>
    </location>
</feature>
<dbReference type="InterPro" id="IPR037239">
    <property type="entry name" value="OSBP_sf"/>
</dbReference>
<feature type="domain" description="Cytochrome c" evidence="25">
    <location>
        <begin position="3"/>
        <end position="110"/>
    </location>
</feature>
<keyword evidence="14" id="KW-0256">Endoplasmic reticulum</keyword>
<evidence type="ECO:0000259" key="24">
    <source>
        <dbReference type="PROSITE" id="PS50003"/>
    </source>
</evidence>